<evidence type="ECO:0000313" key="1">
    <source>
        <dbReference type="EMBL" id="MCY8316684.1"/>
    </source>
</evidence>
<gene>
    <name evidence="1" type="ORF">MOC71_08015</name>
</gene>
<organism evidence="1 2">
    <name type="scientific">Bacillus vallismortis</name>
    <dbReference type="NCBI Taxonomy" id="72361"/>
    <lineage>
        <taxon>Bacteria</taxon>
        <taxon>Bacillati</taxon>
        <taxon>Bacillota</taxon>
        <taxon>Bacilli</taxon>
        <taxon>Bacillales</taxon>
        <taxon>Bacillaceae</taxon>
        <taxon>Bacillus</taxon>
    </lineage>
</organism>
<dbReference type="AlphaFoldDB" id="A0AAP3FX53"/>
<dbReference type="RefSeq" id="WP_268534012.1">
    <property type="nucleotide sequence ID" value="NZ_JALAKO010000014.1"/>
</dbReference>
<comment type="caution">
    <text evidence="1">The sequence shown here is derived from an EMBL/GenBank/DDBJ whole genome shotgun (WGS) entry which is preliminary data.</text>
</comment>
<protein>
    <submittedName>
        <fullName evidence="1">Stress protein</fullName>
    </submittedName>
</protein>
<reference evidence="1" key="1">
    <citation type="submission" date="2022-02" db="EMBL/GenBank/DDBJ databases">
        <title>Crop Bioprotection Bacillus Genome Sequencing.</title>
        <authorList>
            <person name="Dunlap C."/>
        </authorList>
    </citation>
    <scope>NUCLEOTIDE SEQUENCE</scope>
    <source>
        <strain evidence="1">98-1</strain>
    </source>
</reference>
<dbReference type="EMBL" id="JALAOH010000016">
    <property type="protein sequence ID" value="MCY8316684.1"/>
    <property type="molecule type" value="Genomic_DNA"/>
</dbReference>
<dbReference type="Proteomes" id="UP001067121">
    <property type="component" value="Unassembled WGS sequence"/>
</dbReference>
<name>A0AAP3FX53_BACVA</name>
<evidence type="ECO:0000313" key="2">
    <source>
        <dbReference type="Proteomes" id="UP001067121"/>
    </source>
</evidence>
<sequence length="178" mass="19783">MRWESIIVNTYKKQRKQLETIRIPMTLALGAALTIAPLSFASAEETPAPKSSQTTTAGISAAEIGLHVNLDVLGIANQIADAIKSAQNRDGFVKNLMESSFYASGQKYNVMVFNLSQKYVDHLNGVQFYGSAVYDGMTYGIWVFEDGTFTNKGDGGWINWAFRGWFDRDGITVEFHRP</sequence>
<accession>A0AAP3FX53</accession>
<proteinExistence type="predicted"/>